<dbReference type="OrthoDB" id="4802432at2759"/>
<organism evidence="1 2">
    <name type="scientific">Fusarium solani</name>
    <name type="common">Filamentous fungus</name>
    <dbReference type="NCBI Taxonomy" id="169388"/>
    <lineage>
        <taxon>Eukaryota</taxon>
        <taxon>Fungi</taxon>
        <taxon>Dikarya</taxon>
        <taxon>Ascomycota</taxon>
        <taxon>Pezizomycotina</taxon>
        <taxon>Sordariomycetes</taxon>
        <taxon>Hypocreomycetidae</taxon>
        <taxon>Hypocreales</taxon>
        <taxon>Nectriaceae</taxon>
        <taxon>Fusarium</taxon>
        <taxon>Fusarium solani species complex</taxon>
    </lineage>
</organism>
<dbReference type="AlphaFoldDB" id="A0A9P9L6F5"/>
<dbReference type="Proteomes" id="UP000736672">
    <property type="component" value="Unassembled WGS sequence"/>
</dbReference>
<evidence type="ECO:0000313" key="2">
    <source>
        <dbReference type="Proteomes" id="UP000736672"/>
    </source>
</evidence>
<evidence type="ECO:0000313" key="1">
    <source>
        <dbReference type="EMBL" id="KAH7274759.1"/>
    </source>
</evidence>
<evidence type="ECO:0008006" key="3">
    <source>
        <dbReference type="Google" id="ProtNLM"/>
    </source>
</evidence>
<accession>A0A9P9L6F5</accession>
<dbReference type="EMBL" id="JAGTJS010000001">
    <property type="protein sequence ID" value="KAH7274759.1"/>
    <property type="molecule type" value="Genomic_DNA"/>
</dbReference>
<sequence length="481" mass="56001">MSQVTAMDNIPLELLRKILLEVKWDLLSHLHEPGPKTSWVPYATVSRKWQSIVESFTFNSLELTQMRLDVAEAYNYLTPPRLAHLRHVRFEIRFPAHDLHVSTNPEDYDDQVVFDKAIRQILGLLARVPRRRTPLIHLTLLIWPSREHCIPWVGYVPREKDKVFSGKLRRTYLELPADWDRNIQDLSEISFFRVELQSLALVFAPASINLIASRMTRLKWVDWCLCDGEKVDAQLRIRQRTAFAHTLKTLPRSIESFSLEYVRKPPKDKTFQPQGIVPPDATSDLLSRELHHFSQRDGLREFLLDASVDSTILWPEFQDPESKPPTWPNMSMFHIELNDVLPSGQWIQIRDPEAEEDRFSGNWDWDDGPTSEVPGDEYEKRFDCTYNPILFERFALAAARAASQMPKIEEFYLTNHGFADMGVSFVTRGFTKSFCLEFTGDPPPTPSEETLDAWRNAVNLHGMEWNVRFAYGANSYYFYHL</sequence>
<name>A0A9P9L6F5_FUSSL</name>
<keyword evidence="2" id="KW-1185">Reference proteome</keyword>
<proteinExistence type="predicted"/>
<protein>
    <recommendedName>
        <fullName evidence="3">F-box domain-containing protein</fullName>
    </recommendedName>
</protein>
<gene>
    <name evidence="1" type="ORF">B0J15DRAFT_473602</name>
</gene>
<reference evidence="1" key="1">
    <citation type="journal article" date="2021" name="Nat. Commun.">
        <title>Genetic determinants of endophytism in the Arabidopsis root mycobiome.</title>
        <authorList>
            <person name="Mesny F."/>
            <person name="Miyauchi S."/>
            <person name="Thiergart T."/>
            <person name="Pickel B."/>
            <person name="Atanasova L."/>
            <person name="Karlsson M."/>
            <person name="Huettel B."/>
            <person name="Barry K.W."/>
            <person name="Haridas S."/>
            <person name="Chen C."/>
            <person name="Bauer D."/>
            <person name="Andreopoulos W."/>
            <person name="Pangilinan J."/>
            <person name="LaButti K."/>
            <person name="Riley R."/>
            <person name="Lipzen A."/>
            <person name="Clum A."/>
            <person name="Drula E."/>
            <person name="Henrissat B."/>
            <person name="Kohler A."/>
            <person name="Grigoriev I.V."/>
            <person name="Martin F.M."/>
            <person name="Hacquard S."/>
        </authorList>
    </citation>
    <scope>NUCLEOTIDE SEQUENCE</scope>
    <source>
        <strain evidence="1">FSSC 5 MPI-SDFR-AT-0091</strain>
    </source>
</reference>
<comment type="caution">
    <text evidence="1">The sequence shown here is derived from an EMBL/GenBank/DDBJ whole genome shotgun (WGS) entry which is preliminary data.</text>
</comment>